<dbReference type="SUPFAM" id="SSF46785">
    <property type="entry name" value="Winged helix' DNA-binding domain"/>
    <property type="match status" value="1"/>
</dbReference>
<reference evidence="5" key="1">
    <citation type="submission" date="2020-02" db="EMBL/GenBank/DDBJ databases">
        <authorList>
            <person name="Meier V. D."/>
        </authorList>
    </citation>
    <scope>NUCLEOTIDE SEQUENCE</scope>
    <source>
        <strain evidence="5">AVDCRST_MAG60</strain>
    </source>
</reference>
<dbReference type="InterPro" id="IPR052526">
    <property type="entry name" value="HTH-type_Bedaq_tolerance"/>
</dbReference>
<organism evidence="5">
    <name type="scientific">uncultured Nocardioides sp</name>
    <dbReference type="NCBI Taxonomy" id="198441"/>
    <lineage>
        <taxon>Bacteria</taxon>
        <taxon>Bacillati</taxon>
        <taxon>Actinomycetota</taxon>
        <taxon>Actinomycetes</taxon>
        <taxon>Propionibacteriales</taxon>
        <taxon>Nocardioidaceae</taxon>
        <taxon>Nocardioides</taxon>
        <taxon>environmental samples</taxon>
    </lineage>
</organism>
<keyword evidence="3" id="KW-0804">Transcription</keyword>
<name>A0A6J4PCY4_9ACTN</name>
<dbReference type="Gene3D" id="1.10.287.100">
    <property type="match status" value="1"/>
</dbReference>
<dbReference type="SMART" id="SM00347">
    <property type="entry name" value="HTH_MARR"/>
    <property type="match status" value="1"/>
</dbReference>
<keyword evidence="1" id="KW-0805">Transcription regulation</keyword>
<dbReference type="InterPro" id="IPR023187">
    <property type="entry name" value="Tscrpt_reg_MarR-type_CS"/>
</dbReference>
<keyword evidence="2" id="KW-0238">DNA-binding</keyword>
<evidence type="ECO:0000259" key="4">
    <source>
        <dbReference type="PROSITE" id="PS50995"/>
    </source>
</evidence>
<dbReference type="PROSITE" id="PS50995">
    <property type="entry name" value="HTH_MARR_2"/>
    <property type="match status" value="1"/>
</dbReference>
<evidence type="ECO:0000256" key="1">
    <source>
        <dbReference type="ARBA" id="ARBA00023015"/>
    </source>
</evidence>
<proteinExistence type="predicted"/>
<protein>
    <submittedName>
        <fullName evidence="5">Transcriptional regulator, MarR family</fullName>
    </submittedName>
</protein>
<dbReference type="InterPro" id="IPR036388">
    <property type="entry name" value="WH-like_DNA-bd_sf"/>
</dbReference>
<evidence type="ECO:0000256" key="2">
    <source>
        <dbReference type="ARBA" id="ARBA00023125"/>
    </source>
</evidence>
<accession>A0A6J4PCY4</accession>
<gene>
    <name evidence="5" type="ORF">AVDCRST_MAG60-2601</name>
</gene>
<dbReference type="InterPro" id="IPR000835">
    <property type="entry name" value="HTH_MarR-typ"/>
</dbReference>
<sequence>MPTTSPTTRRDAGLAAELRVGVMRLRRRLALEHHPENDLSLAQMAVLALLLRRGELTIGELARLERVQPPSMTRTVSCLEELGLVERGRHETDGRVVVVALTERGRAVVLADRSRRDAWLAVQLSQLTPDERAVLRVAAPILDRLSQAD</sequence>
<dbReference type="InterPro" id="IPR036390">
    <property type="entry name" value="WH_DNA-bd_sf"/>
</dbReference>
<dbReference type="EMBL" id="CADCUN010000281">
    <property type="protein sequence ID" value="CAA9409981.1"/>
    <property type="molecule type" value="Genomic_DNA"/>
</dbReference>
<dbReference type="PANTHER" id="PTHR39515">
    <property type="entry name" value="CONSERVED PROTEIN"/>
    <property type="match status" value="1"/>
</dbReference>
<dbReference type="AlphaFoldDB" id="A0A6J4PCY4"/>
<evidence type="ECO:0000313" key="5">
    <source>
        <dbReference type="EMBL" id="CAA9409981.1"/>
    </source>
</evidence>
<dbReference type="GO" id="GO:0003700">
    <property type="term" value="F:DNA-binding transcription factor activity"/>
    <property type="evidence" value="ECO:0007669"/>
    <property type="project" value="InterPro"/>
</dbReference>
<dbReference type="GO" id="GO:0003677">
    <property type="term" value="F:DNA binding"/>
    <property type="evidence" value="ECO:0007669"/>
    <property type="project" value="UniProtKB-KW"/>
</dbReference>
<dbReference type="Pfam" id="PF01047">
    <property type="entry name" value="MarR"/>
    <property type="match status" value="1"/>
</dbReference>
<dbReference type="Gene3D" id="1.10.10.10">
    <property type="entry name" value="Winged helix-like DNA-binding domain superfamily/Winged helix DNA-binding domain"/>
    <property type="match status" value="1"/>
</dbReference>
<evidence type="ECO:0000256" key="3">
    <source>
        <dbReference type="ARBA" id="ARBA00023163"/>
    </source>
</evidence>
<feature type="domain" description="HTH marR-type" evidence="4">
    <location>
        <begin position="11"/>
        <end position="144"/>
    </location>
</feature>
<dbReference type="PROSITE" id="PS01117">
    <property type="entry name" value="HTH_MARR_1"/>
    <property type="match status" value="1"/>
</dbReference>
<dbReference type="PANTHER" id="PTHR39515:SF2">
    <property type="entry name" value="HTH-TYPE TRANSCRIPTIONAL REGULATOR RV0880"/>
    <property type="match status" value="1"/>
</dbReference>